<gene>
    <name evidence="1" type="ORF">MSTO_24680</name>
</gene>
<dbReference type="PANTHER" id="PTHR43422">
    <property type="entry name" value="THIAMINE THIAZOLE SYNTHASE"/>
    <property type="match status" value="1"/>
</dbReference>
<proteinExistence type="predicted"/>
<dbReference type="PANTHER" id="PTHR43422:SF3">
    <property type="entry name" value="THIAMINE THIAZOLE SYNTHASE"/>
    <property type="match status" value="1"/>
</dbReference>
<dbReference type="KEGG" id="msto:MSTO_24680"/>
<reference evidence="1 2" key="1">
    <citation type="journal article" date="2019" name="Emerg. Microbes Infect.">
        <title>Comprehensive subspecies identification of 175 nontuberculous mycobacteria species based on 7547 genomic profiles.</title>
        <authorList>
            <person name="Matsumoto Y."/>
            <person name="Kinjo T."/>
            <person name="Motooka D."/>
            <person name="Nabeya D."/>
            <person name="Jung N."/>
            <person name="Uechi K."/>
            <person name="Horii T."/>
            <person name="Iida T."/>
            <person name="Fujita J."/>
            <person name="Nakamura S."/>
        </authorList>
    </citation>
    <scope>NUCLEOTIDE SEQUENCE [LARGE SCALE GENOMIC DNA]</scope>
    <source>
        <strain evidence="1 2">JCM 17783</strain>
    </source>
</reference>
<protein>
    <submittedName>
        <fullName evidence="1">Hydroxylase</fullName>
    </submittedName>
</protein>
<dbReference type="EMBL" id="AP022587">
    <property type="protein sequence ID" value="BBY22263.1"/>
    <property type="molecule type" value="Genomic_DNA"/>
</dbReference>
<keyword evidence="2" id="KW-1185">Reference proteome</keyword>
<dbReference type="AlphaFoldDB" id="A0A7I7Q7M4"/>
<accession>A0A7I7Q7M4</accession>
<name>A0A7I7Q7M4_9MYCO</name>
<organism evidence="1 2">
    <name type="scientific">Mycobacterium stomatepiae</name>
    <dbReference type="NCBI Taxonomy" id="470076"/>
    <lineage>
        <taxon>Bacteria</taxon>
        <taxon>Bacillati</taxon>
        <taxon>Actinomycetota</taxon>
        <taxon>Actinomycetes</taxon>
        <taxon>Mycobacteriales</taxon>
        <taxon>Mycobacteriaceae</taxon>
        <taxon>Mycobacterium</taxon>
        <taxon>Mycobacterium simiae complex</taxon>
    </lineage>
</organism>
<evidence type="ECO:0000313" key="2">
    <source>
        <dbReference type="Proteomes" id="UP000467130"/>
    </source>
</evidence>
<dbReference type="SUPFAM" id="SSF51905">
    <property type="entry name" value="FAD/NAD(P)-binding domain"/>
    <property type="match status" value="1"/>
</dbReference>
<dbReference type="Gene3D" id="3.50.50.60">
    <property type="entry name" value="FAD/NAD(P)-binding domain"/>
    <property type="match status" value="1"/>
</dbReference>
<dbReference type="Proteomes" id="UP000467130">
    <property type="component" value="Chromosome"/>
</dbReference>
<sequence>MLAARVLADFYSTVLVVERDVLPDGPQTRRGVPQGGMPHIPPARLTRILDELLPGFLDELVAGGARVWNDGDLSRLCITFGGDQLLRSGHVPDPGSIVIHYAHRPFLEWSLRRRVHAIANVELLQGRDAVRLTSTRERDRVTGVVLAQRDSGIETTWEADLVVDATGRGSRTPLFLEELGYGRPRVDQLKVHVTYAGLPVYVEPGKLRENSTLTAARPSRPVAFAMTAGENDVHMLAVQTLAGQPAPKDRAAVFDCLDGIAPPHVLAVARSAEPLADVVQYKFPANRWRRYDKMVRTPDGLIVMGDAVCSFNPLYGQGMSVAASEALILRDCLAQGDGNLPRRVFGLCANAIGVAWQTAVSSDLALPQIAGRRTMSVLVRNALVDRMVSAARTDPMMAQRFLRLMNMVGPRAELIRPSTLLRMVG</sequence>
<dbReference type="InterPro" id="IPR036188">
    <property type="entry name" value="FAD/NAD-bd_sf"/>
</dbReference>
<evidence type="ECO:0000313" key="1">
    <source>
        <dbReference type="EMBL" id="BBY22263.1"/>
    </source>
</evidence>